<feature type="domain" description="N-acetylmuramoyl-L-alanine amidase" evidence="1">
    <location>
        <begin position="13"/>
        <end position="152"/>
    </location>
</feature>
<reference evidence="2 3" key="1">
    <citation type="journal article" date="2015" name="Genome Announc.">
        <title>Expanding the biotechnology potential of lactobacilli through comparative genomics of 213 strains and associated genera.</title>
        <authorList>
            <person name="Sun Z."/>
            <person name="Harris H.M."/>
            <person name="McCann A."/>
            <person name="Guo C."/>
            <person name="Argimon S."/>
            <person name="Zhang W."/>
            <person name="Yang X."/>
            <person name="Jeffery I.B."/>
            <person name="Cooney J.C."/>
            <person name="Kagawa T.F."/>
            <person name="Liu W."/>
            <person name="Song Y."/>
            <person name="Salvetti E."/>
            <person name="Wrobel A."/>
            <person name="Rasinkangas P."/>
            <person name="Parkhill J."/>
            <person name="Rea M.C."/>
            <person name="O'Sullivan O."/>
            <person name="Ritari J."/>
            <person name="Douillard F.P."/>
            <person name="Paul Ross R."/>
            <person name="Yang R."/>
            <person name="Briner A.E."/>
            <person name="Felis G.E."/>
            <person name="de Vos W.M."/>
            <person name="Barrangou R."/>
            <person name="Klaenhammer T.R."/>
            <person name="Caufield P.W."/>
            <person name="Cui Y."/>
            <person name="Zhang H."/>
            <person name="O'Toole P.W."/>
        </authorList>
    </citation>
    <scope>NUCLEOTIDE SEQUENCE [LARGE SCALE GENOMIC DNA]</scope>
    <source>
        <strain evidence="2 3">DSM 13343</strain>
    </source>
</reference>
<dbReference type="InterPro" id="IPR002502">
    <property type="entry name" value="Amidase_domain"/>
</dbReference>
<dbReference type="RefSeq" id="WP_056963599.1">
    <property type="nucleotide sequence ID" value="NZ_AZEU01000134.1"/>
</dbReference>
<proteinExistence type="predicted"/>
<dbReference type="GO" id="GO:0008745">
    <property type="term" value="F:N-acetylmuramoyl-L-alanine amidase activity"/>
    <property type="evidence" value="ECO:0007669"/>
    <property type="project" value="InterPro"/>
</dbReference>
<dbReference type="GO" id="GO:0009253">
    <property type="term" value="P:peptidoglycan catabolic process"/>
    <property type="evidence" value="ECO:0007669"/>
    <property type="project" value="InterPro"/>
</dbReference>
<evidence type="ECO:0000259" key="1">
    <source>
        <dbReference type="SMART" id="SM00644"/>
    </source>
</evidence>
<sequence>MSYTIDTTYALSNSEGSSQRTTGKMIVFHSTANLDASAKNNAAFEKRTWSSNEAYVHFIAGDGIVYSVGSVGYVAWGAGQTANAIAPVQIEMEESSDRAKQLRIYNTTIELIRDMCKKLGIAYTFEANSYTGVQTHRHIAQMNGETSHTDPWAPLARIGKSKGQVAADIKNGVGKVTATTAPAQTPAKQAATKGAVLTNVTYDLHQLNGTWLGEVTNFSSDPVNGFAGNPNHAHDALVVKVNHGSVKYRVHTSQDGWLPYVTGYDRRNAANGFAGIMGHAIDGVQIYYTTPAGETFQQAYYRSQTTKRAGWLPAVRDDTDFAGMLGEPLDRLQIKIGTANPF</sequence>
<dbReference type="CDD" id="cd06583">
    <property type="entry name" value="PGRP"/>
    <property type="match status" value="1"/>
</dbReference>
<dbReference type="Gene3D" id="3.40.80.10">
    <property type="entry name" value="Peptidoglycan recognition protein-like"/>
    <property type="match status" value="1"/>
</dbReference>
<comment type="caution">
    <text evidence="2">The sequence shown here is derived from an EMBL/GenBank/DDBJ whole genome shotgun (WGS) entry which is preliminary data.</text>
</comment>
<organism evidence="2 3">
    <name type="scientific">Lacticaseibacillus manihotivorans DSM 13343 = JCM 12514</name>
    <dbReference type="NCBI Taxonomy" id="1423769"/>
    <lineage>
        <taxon>Bacteria</taxon>
        <taxon>Bacillati</taxon>
        <taxon>Bacillota</taxon>
        <taxon>Bacilli</taxon>
        <taxon>Lactobacillales</taxon>
        <taxon>Lactobacillaceae</taxon>
        <taxon>Lacticaseibacillus</taxon>
    </lineage>
</organism>
<dbReference type="EMBL" id="AZEU01000134">
    <property type="protein sequence ID" value="KRL45129.1"/>
    <property type="molecule type" value="Genomic_DNA"/>
</dbReference>
<dbReference type="AlphaFoldDB" id="A0A0R1QKQ6"/>
<accession>A0A0R1QKQ6</accession>
<dbReference type="SMART" id="SM00644">
    <property type="entry name" value="Ami_2"/>
    <property type="match status" value="1"/>
</dbReference>
<name>A0A0R1QKQ6_9LACO</name>
<dbReference type="InterPro" id="IPR036505">
    <property type="entry name" value="Amidase/PGRP_sf"/>
</dbReference>
<dbReference type="Proteomes" id="UP000051790">
    <property type="component" value="Unassembled WGS sequence"/>
</dbReference>
<evidence type="ECO:0000313" key="2">
    <source>
        <dbReference type="EMBL" id="KRL45129.1"/>
    </source>
</evidence>
<dbReference type="SUPFAM" id="SSF55846">
    <property type="entry name" value="N-acetylmuramoyl-L-alanine amidase-like"/>
    <property type="match status" value="1"/>
</dbReference>
<evidence type="ECO:0000313" key="3">
    <source>
        <dbReference type="Proteomes" id="UP000051790"/>
    </source>
</evidence>
<keyword evidence="3" id="KW-1185">Reference proteome</keyword>
<protein>
    <submittedName>
        <fullName evidence="2">N-acetylmuramoyl-L-alanine amidase</fullName>
    </submittedName>
</protein>
<dbReference type="PATRIC" id="fig|1423769.4.peg.993"/>
<dbReference type="Pfam" id="PF01510">
    <property type="entry name" value="Amidase_2"/>
    <property type="match status" value="1"/>
</dbReference>
<gene>
    <name evidence="2" type="ORF">FD01_GL000921</name>
</gene>
<dbReference type="OrthoDB" id="9816557at2"/>